<accession>A0ABR2TZM0</accession>
<protein>
    <recommendedName>
        <fullName evidence="3">Secreted protein</fullName>
    </recommendedName>
</protein>
<dbReference type="EMBL" id="JBBPBN010000004">
    <property type="protein sequence ID" value="KAK9042726.1"/>
    <property type="molecule type" value="Genomic_DNA"/>
</dbReference>
<organism evidence="1 2">
    <name type="scientific">Hibiscus sabdariffa</name>
    <name type="common">roselle</name>
    <dbReference type="NCBI Taxonomy" id="183260"/>
    <lineage>
        <taxon>Eukaryota</taxon>
        <taxon>Viridiplantae</taxon>
        <taxon>Streptophyta</taxon>
        <taxon>Embryophyta</taxon>
        <taxon>Tracheophyta</taxon>
        <taxon>Spermatophyta</taxon>
        <taxon>Magnoliopsida</taxon>
        <taxon>eudicotyledons</taxon>
        <taxon>Gunneridae</taxon>
        <taxon>Pentapetalae</taxon>
        <taxon>rosids</taxon>
        <taxon>malvids</taxon>
        <taxon>Malvales</taxon>
        <taxon>Malvaceae</taxon>
        <taxon>Malvoideae</taxon>
        <taxon>Hibiscus</taxon>
    </lineage>
</organism>
<sequence>MCARASVPLVPLRLRCIALCHLRSLALAVLPYMLHLVRCWMQWYAIPWALASAPASSYAHALAGAHTAPWHRAHRSILRSA</sequence>
<gene>
    <name evidence="1" type="ORF">V6N11_017789</name>
</gene>
<evidence type="ECO:0000313" key="1">
    <source>
        <dbReference type="EMBL" id="KAK9042726.1"/>
    </source>
</evidence>
<name>A0ABR2TZM0_9ROSI</name>
<proteinExistence type="predicted"/>
<reference evidence="1 2" key="1">
    <citation type="journal article" date="2024" name="G3 (Bethesda)">
        <title>Genome assembly of Hibiscus sabdariffa L. provides insights into metabolisms of medicinal natural products.</title>
        <authorList>
            <person name="Kim T."/>
        </authorList>
    </citation>
    <scope>NUCLEOTIDE SEQUENCE [LARGE SCALE GENOMIC DNA]</scope>
    <source>
        <strain evidence="1">TK-2024</strain>
        <tissue evidence="1">Old leaves</tissue>
    </source>
</reference>
<keyword evidence="2" id="KW-1185">Reference proteome</keyword>
<dbReference type="Proteomes" id="UP001396334">
    <property type="component" value="Unassembled WGS sequence"/>
</dbReference>
<comment type="caution">
    <text evidence="1">The sequence shown here is derived from an EMBL/GenBank/DDBJ whole genome shotgun (WGS) entry which is preliminary data.</text>
</comment>
<evidence type="ECO:0008006" key="3">
    <source>
        <dbReference type="Google" id="ProtNLM"/>
    </source>
</evidence>
<evidence type="ECO:0000313" key="2">
    <source>
        <dbReference type="Proteomes" id="UP001396334"/>
    </source>
</evidence>